<evidence type="ECO:0000256" key="3">
    <source>
        <dbReference type="ARBA" id="ARBA00022801"/>
    </source>
</evidence>
<evidence type="ECO:0000256" key="1">
    <source>
        <dbReference type="ARBA" id="ARBA00005228"/>
    </source>
</evidence>
<evidence type="ECO:0000313" key="8">
    <source>
        <dbReference type="EMBL" id="AZA10724.1"/>
    </source>
</evidence>
<feature type="domain" description="Peptidase S9 prolyl oligopeptidase catalytic" evidence="6">
    <location>
        <begin position="511"/>
        <end position="724"/>
    </location>
</feature>
<keyword evidence="2 8" id="KW-0645">Protease</keyword>
<comment type="similarity">
    <text evidence="1">Belongs to the peptidase S9A family.</text>
</comment>
<dbReference type="PANTHER" id="PTHR11757">
    <property type="entry name" value="PROTEASE FAMILY S9A OLIGOPEPTIDASE"/>
    <property type="match status" value="1"/>
</dbReference>
<dbReference type="SUPFAM" id="SSF50993">
    <property type="entry name" value="Peptidase/esterase 'gauge' domain"/>
    <property type="match status" value="1"/>
</dbReference>
<dbReference type="KEGG" id="cgk:CGERO_01955"/>
<dbReference type="GO" id="GO:0006508">
    <property type="term" value="P:proteolysis"/>
    <property type="evidence" value="ECO:0007669"/>
    <property type="project" value="UniProtKB-KW"/>
</dbReference>
<dbReference type="Pfam" id="PF02897">
    <property type="entry name" value="Peptidase_S9_N"/>
    <property type="match status" value="1"/>
</dbReference>
<dbReference type="Gene3D" id="3.40.50.1820">
    <property type="entry name" value="alpha/beta hydrolase"/>
    <property type="match status" value="1"/>
</dbReference>
<dbReference type="Pfam" id="PF00326">
    <property type="entry name" value="Peptidase_S9"/>
    <property type="match status" value="1"/>
</dbReference>
<reference evidence="8 9" key="1">
    <citation type="submission" date="2018-11" db="EMBL/GenBank/DDBJ databases">
        <authorList>
            <person name="Kleinhagauer T."/>
            <person name="Glaeser S.P."/>
            <person name="Spergser J."/>
            <person name="Ruckert C."/>
            <person name="Kaempfer P."/>
            <person name="Busse H.-J."/>
        </authorList>
    </citation>
    <scope>NUCLEOTIDE SEQUENCE [LARGE SCALE GENOMIC DNA]</scope>
    <source>
        <strain evidence="8 9">W8</strain>
    </source>
</reference>
<evidence type="ECO:0000256" key="2">
    <source>
        <dbReference type="ARBA" id="ARBA00022670"/>
    </source>
</evidence>
<evidence type="ECO:0000259" key="6">
    <source>
        <dbReference type="Pfam" id="PF00326"/>
    </source>
</evidence>
<organism evidence="8 9">
    <name type="scientific">Corynebacterium gerontici</name>
    <dbReference type="NCBI Taxonomy" id="2079234"/>
    <lineage>
        <taxon>Bacteria</taxon>
        <taxon>Bacillati</taxon>
        <taxon>Actinomycetota</taxon>
        <taxon>Actinomycetes</taxon>
        <taxon>Mycobacteriales</taxon>
        <taxon>Corynebacteriaceae</taxon>
        <taxon>Corynebacterium</taxon>
    </lineage>
</organism>
<evidence type="ECO:0000256" key="4">
    <source>
        <dbReference type="ARBA" id="ARBA00022825"/>
    </source>
</evidence>
<feature type="domain" description="Peptidase S9A N-terminal" evidence="7">
    <location>
        <begin position="40"/>
        <end position="452"/>
    </location>
</feature>
<dbReference type="GO" id="GO:0004252">
    <property type="term" value="F:serine-type endopeptidase activity"/>
    <property type="evidence" value="ECO:0007669"/>
    <property type="project" value="UniProtKB-EC"/>
</dbReference>
<dbReference type="InterPro" id="IPR051543">
    <property type="entry name" value="Serine_Peptidase_S9A"/>
</dbReference>
<dbReference type="Gene3D" id="2.130.10.120">
    <property type="entry name" value="Prolyl oligopeptidase, N-terminal domain"/>
    <property type="match status" value="1"/>
</dbReference>
<dbReference type="InterPro" id="IPR001375">
    <property type="entry name" value="Peptidase_S9_cat"/>
</dbReference>
<gene>
    <name evidence="8" type="primary">ptrB</name>
    <name evidence="8" type="ORF">CGERO_01955</name>
</gene>
<dbReference type="EC" id="3.4.21.83" evidence="8"/>
<dbReference type="EMBL" id="CP033897">
    <property type="protein sequence ID" value="AZA10724.1"/>
    <property type="molecule type" value="Genomic_DNA"/>
</dbReference>
<protein>
    <submittedName>
        <fullName evidence="8">Protease 2</fullName>
        <ecNumber evidence="8">3.4.21.83</ecNumber>
    </submittedName>
</protein>
<dbReference type="AlphaFoldDB" id="A0A3G6J3P5"/>
<keyword evidence="9" id="KW-1185">Reference proteome</keyword>
<feature type="region of interest" description="Disordered" evidence="5">
    <location>
        <begin position="1"/>
        <end position="28"/>
    </location>
</feature>
<dbReference type="PRINTS" id="PR00862">
    <property type="entry name" value="PROLIGOPTASE"/>
</dbReference>
<evidence type="ECO:0000259" key="7">
    <source>
        <dbReference type="Pfam" id="PF02897"/>
    </source>
</evidence>
<keyword evidence="3 8" id="KW-0378">Hydrolase</keyword>
<keyword evidence="4" id="KW-0720">Serine protease</keyword>
<evidence type="ECO:0000313" key="9">
    <source>
        <dbReference type="Proteomes" id="UP000271587"/>
    </source>
</evidence>
<dbReference type="InterPro" id="IPR023302">
    <property type="entry name" value="Pept_S9A_N"/>
</dbReference>
<dbReference type="Proteomes" id="UP000271587">
    <property type="component" value="Chromosome"/>
</dbReference>
<feature type="compositionally biased region" description="Polar residues" evidence="5">
    <location>
        <begin position="9"/>
        <end position="27"/>
    </location>
</feature>
<dbReference type="PANTHER" id="PTHR11757:SF19">
    <property type="entry name" value="PROLYL ENDOPEPTIDASE-LIKE"/>
    <property type="match status" value="1"/>
</dbReference>
<sequence length="729" mass="81760">MREVASARLNPQASPTSESGTPSNRTPLATMGRMLNPPIAPIHPKTRTHHGFEFVDNYEWLRDKESDETIQYLEAENAYTEQETEHLATLRKNIFEEIKKHTKETDMSVPQRKGAYWYYSRSVEGKSYGLSCRVPAELGTWVPPVIDESTPPADEQVLLDLNELAQGHEFFSLGAASISDSGKLLAYSTDTSGDERFTIRIKNLDSGELLVDEIPDAFYGATWAGEDYLFYQRVDEAWRPDSVWRHKLGTPVEQDVCVFREEDGRFNVGIGATRSDRFLMIEVASKITSEVWVLEQTNPEGEFECVIPREKGKEYDLDHAIVEGEDLWIVTHNFSGPNFEVAWAPLDRPTEMTTLIPHRDDVRIEGVDTYLGQIVVGYRAGAIGRVAVMKLDPGFSTFEELEFEEELYSVGSSGNPEWDAPVLRMSYGSFTVPGEVFDYEVATGKRTVLKEREVYHYNADDYVATRLWAQAEDGIRIPISLVRRKDLDISKPNPTLLYGYGSYEMSIDPGFSVARLSLMDRGMIFAVAHVRGGGEMGRGWYDTGKTVTKKNTFTDFIAVADHLIKRGVTTPEQLVAEGGSAGGMLVGAVANLAGDRFKAIEAVVPFVDPLTSMLMPELPLTITEWDEWGDPLHEQEVYEYMASYAPYENVEAKDYPNILAVTSLNDTRVLYVEPAKWIAKLRATATGGQFLLKTEMVAGHGGVSGRYEKWHQTAFEYAWLANQAAGVRE</sequence>
<dbReference type="InterPro" id="IPR002470">
    <property type="entry name" value="Peptidase_S9A"/>
</dbReference>
<proteinExistence type="inferred from homology"/>
<dbReference type="InterPro" id="IPR029058">
    <property type="entry name" value="AB_hydrolase_fold"/>
</dbReference>
<name>A0A3G6J3P5_9CORY</name>
<evidence type="ECO:0000256" key="5">
    <source>
        <dbReference type="SAM" id="MobiDB-lite"/>
    </source>
</evidence>
<dbReference type="SUPFAM" id="SSF53474">
    <property type="entry name" value="alpha/beta-Hydrolases"/>
    <property type="match status" value="1"/>
</dbReference>
<accession>A0A3G6J3P5</accession>